<name>A0ABT7QYQ8_9BACT</name>
<protein>
    <submittedName>
        <fullName evidence="2">PAS domain-containing protein</fullName>
    </submittedName>
</protein>
<comment type="caution">
    <text evidence="2">The sequence shown here is derived from an EMBL/GenBank/DDBJ whole genome shotgun (WGS) entry which is preliminary data.</text>
</comment>
<evidence type="ECO:0000259" key="1">
    <source>
        <dbReference type="PROSITE" id="PS50112"/>
    </source>
</evidence>
<evidence type="ECO:0000313" key="2">
    <source>
        <dbReference type="EMBL" id="MDM5271967.1"/>
    </source>
</evidence>
<dbReference type="Gene3D" id="3.30.450.20">
    <property type="entry name" value="PAS domain"/>
    <property type="match status" value="1"/>
</dbReference>
<dbReference type="RefSeq" id="WP_289413697.1">
    <property type="nucleotide sequence ID" value="NZ_JAQIBD010000002.1"/>
</dbReference>
<dbReference type="PROSITE" id="PS50112">
    <property type="entry name" value="PAS"/>
    <property type="match status" value="1"/>
</dbReference>
<dbReference type="InterPro" id="IPR013655">
    <property type="entry name" value="PAS_fold_3"/>
</dbReference>
<accession>A0ABT7QYQ8</accession>
<dbReference type="InterPro" id="IPR000014">
    <property type="entry name" value="PAS"/>
</dbReference>
<dbReference type="NCBIfam" id="TIGR00229">
    <property type="entry name" value="sensory_box"/>
    <property type="match status" value="1"/>
</dbReference>
<dbReference type="EMBL" id="JAQIBD010000002">
    <property type="protein sequence ID" value="MDM5271967.1"/>
    <property type="molecule type" value="Genomic_DNA"/>
</dbReference>
<dbReference type="Pfam" id="PF08447">
    <property type="entry name" value="PAS_3"/>
    <property type="match status" value="1"/>
</dbReference>
<dbReference type="CDD" id="cd00130">
    <property type="entry name" value="PAS"/>
    <property type="match status" value="1"/>
</dbReference>
<sequence>MLRPHPTNKEIKLSSKDMLVSKTDQRGVITYGNNKFVEVSGYKENELIGSPHSILRHPDMPKAVFYLMWESIKSGKNIMAVVKNMAKNGDHYWVTTDFDIQRDREGKIRNYIAYRQAAPKNVIKEIEPLYQKMLEIENTHGMDASIEYLEAYLEEKGKSYNQYIEELAKPKGITGTLFETMKKMFA</sequence>
<gene>
    <name evidence="2" type="ORF">PGH07_07235</name>
</gene>
<keyword evidence="3" id="KW-1185">Reference proteome</keyword>
<feature type="domain" description="PAS" evidence="1">
    <location>
        <begin position="24"/>
        <end position="75"/>
    </location>
</feature>
<dbReference type="InterPro" id="IPR035965">
    <property type="entry name" value="PAS-like_dom_sf"/>
</dbReference>
<reference evidence="2" key="1">
    <citation type="submission" date="2023-01" db="EMBL/GenBank/DDBJ databases">
        <title>Sulfurovum sp. zt1-1 genome assembly.</title>
        <authorList>
            <person name="Wang J."/>
        </authorList>
    </citation>
    <scope>NUCLEOTIDE SEQUENCE</scope>
    <source>
        <strain evidence="2">Zt1-1</strain>
    </source>
</reference>
<dbReference type="SUPFAM" id="SSF55785">
    <property type="entry name" value="PYP-like sensor domain (PAS domain)"/>
    <property type="match status" value="1"/>
</dbReference>
<evidence type="ECO:0000313" key="3">
    <source>
        <dbReference type="Proteomes" id="UP001169069"/>
    </source>
</evidence>
<organism evidence="2 3">
    <name type="scientific">Sulfurovum zhangzhouensis</name>
    <dbReference type="NCBI Taxonomy" id="3019067"/>
    <lineage>
        <taxon>Bacteria</taxon>
        <taxon>Pseudomonadati</taxon>
        <taxon>Campylobacterota</taxon>
        <taxon>Epsilonproteobacteria</taxon>
        <taxon>Campylobacterales</taxon>
        <taxon>Sulfurovaceae</taxon>
        <taxon>Sulfurovum</taxon>
    </lineage>
</organism>
<proteinExistence type="predicted"/>
<dbReference type="Proteomes" id="UP001169069">
    <property type="component" value="Unassembled WGS sequence"/>
</dbReference>